<dbReference type="OrthoDB" id="14196at2"/>
<dbReference type="AlphaFoldDB" id="A0A2S8AAU9"/>
<evidence type="ECO:0000313" key="2">
    <source>
        <dbReference type="Proteomes" id="UP000238042"/>
    </source>
</evidence>
<protein>
    <recommendedName>
        <fullName evidence="3">Peptidylprolyl isomerase</fullName>
    </recommendedName>
</protein>
<dbReference type="SUPFAM" id="SSF54534">
    <property type="entry name" value="FKBP-like"/>
    <property type="match status" value="1"/>
</dbReference>
<proteinExistence type="predicted"/>
<sequence>MTINKDTIYTDYFEKTQNNNLKQIGVKESIKNFIDFNLLKQYSIQKRINNSTEYLLQLKKESEKFKDSIYYSQEIVEPLLRDYYKKLKTERKVQLLLLKKELLNEKNIDKYINTLLKQINNNIYIFEKEVEKYSTIQKYKKPVYIDVFSLEKPLMDTIYNAPLNHTTIFKAIDGKIYFILVSEERQYLGNVVLDEIYINNSSENGKNEADLIYSKIKNPEDFLEAKNKYSKHTDKENSFYTDINNDTLYNYVKNVHEPTVFPPIKTNDGFKIYKYIFRDNFEDYNTSKNRIFENLKKSIEVNTLNDHLIQELKQKSFFKEDIYNIKKFQESLPGTYENFQKMELENEKILVLIGNDIKFTDKELLKHLKQIPKEQYPNVVNFSQYILNEWENQAIINYYNSHFYEIDRNKEFYNNLENQLLIKFALKNITKDAQADIEGQQEFLKTHSDRLIWKERIQGTLYYCLNSEVEKKVLQMLNTGKSTQEIGNYFKGKTDSEKNVLLVINQGKYTRESVNLPTEEKLLKKIYTTDYKTGKLIIYINNIIKNDKMTLKELQTMFINEYIDYKIDTVMQQLKNEVVIHIDNLQEDYLIRKYGL</sequence>
<name>A0A2S8AAU9_9FLAO</name>
<dbReference type="RefSeq" id="WP_105247056.1">
    <property type="nucleotide sequence ID" value="NZ_PSZM01000040.1"/>
</dbReference>
<dbReference type="EMBL" id="PSZM01000040">
    <property type="protein sequence ID" value="PQL91684.1"/>
    <property type="molecule type" value="Genomic_DNA"/>
</dbReference>
<gene>
    <name evidence="1" type="ORF">C4S77_07745</name>
</gene>
<keyword evidence="2" id="KW-1185">Reference proteome</keyword>
<evidence type="ECO:0000313" key="1">
    <source>
        <dbReference type="EMBL" id="PQL91684.1"/>
    </source>
</evidence>
<evidence type="ECO:0008006" key="3">
    <source>
        <dbReference type="Google" id="ProtNLM"/>
    </source>
</evidence>
<accession>A0A2S8AAU9</accession>
<reference evidence="1 2" key="1">
    <citation type="submission" date="2018-02" db="EMBL/GenBank/DDBJ databases">
        <title>Genome sequences of Apibacter spp., gut symbionts of Asian honey bees.</title>
        <authorList>
            <person name="Kwong W.K."/>
            <person name="Steele M.I."/>
            <person name="Moran N.A."/>
        </authorList>
    </citation>
    <scope>NUCLEOTIDE SEQUENCE [LARGE SCALE GENOMIC DNA]</scope>
    <source>
        <strain evidence="2">wkB301</strain>
    </source>
</reference>
<comment type="caution">
    <text evidence="1">The sequence shown here is derived from an EMBL/GenBank/DDBJ whole genome shotgun (WGS) entry which is preliminary data.</text>
</comment>
<dbReference type="Proteomes" id="UP000238042">
    <property type="component" value="Unassembled WGS sequence"/>
</dbReference>
<organism evidence="1 2">
    <name type="scientific">Apibacter adventoris</name>
    <dbReference type="NCBI Taxonomy" id="1679466"/>
    <lineage>
        <taxon>Bacteria</taxon>
        <taxon>Pseudomonadati</taxon>
        <taxon>Bacteroidota</taxon>
        <taxon>Flavobacteriia</taxon>
        <taxon>Flavobacteriales</taxon>
        <taxon>Weeksellaceae</taxon>
        <taxon>Apibacter</taxon>
    </lineage>
</organism>